<organism evidence="2 3">
    <name type="scientific">Orbilia brochopaga</name>
    <dbReference type="NCBI Taxonomy" id="3140254"/>
    <lineage>
        <taxon>Eukaryota</taxon>
        <taxon>Fungi</taxon>
        <taxon>Dikarya</taxon>
        <taxon>Ascomycota</taxon>
        <taxon>Pezizomycotina</taxon>
        <taxon>Orbiliomycetes</taxon>
        <taxon>Orbiliales</taxon>
        <taxon>Orbiliaceae</taxon>
        <taxon>Orbilia</taxon>
    </lineage>
</organism>
<sequence>MSTIRIYRDPPEQRVRKSIARRSRDQRAFTNLTNEVKPPSSKPRAPDNPALPYIAYIFQELDAHLAYEISSRILSREFTKEWPQVFKHLLRELHIRMVFDKTLVTSVQPFSFLDPSDVAELGLADLKRLHVYALSKERDQPFYTANARVYPWHVALFATLDSMGIKPENWSGLQALRGPEFGERVLSCEEPIKVEVREWRNIAVKMMDGVKPQTLEHCYKWHAMLALTAFQKWCLQHGWKTERGVWIPDSFGPLPVLWLNEAEIKDGVHDSDDIFYLN</sequence>
<evidence type="ECO:0000256" key="1">
    <source>
        <dbReference type="SAM" id="MobiDB-lite"/>
    </source>
</evidence>
<dbReference type="AlphaFoldDB" id="A0AAV9UXY3"/>
<accession>A0AAV9UXY3</accession>
<keyword evidence="3" id="KW-1185">Reference proteome</keyword>
<evidence type="ECO:0000313" key="2">
    <source>
        <dbReference type="EMBL" id="KAK6349638.1"/>
    </source>
</evidence>
<dbReference type="EMBL" id="JAVHNQ010000004">
    <property type="protein sequence ID" value="KAK6349638.1"/>
    <property type="molecule type" value="Genomic_DNA"/>
</dbReference>
<protein>
    <submittedName>
        <fullName evidence="2">Uncharacterized protein</fullName>
    </submittedName>
</protein>
<reference evidence="2 3" key="1">
    <citation type="submission" date="2019-10" db="EMBL/GenBank/DDBJ databases">
        <authorList>
            <person name="Palmer J.M."/>
        </authorList>
    </citation>
    <scope>NUCLEOTIDE SEQUENCE [LARGE SCALE GENOMIC DNA]</scope>
    <source>
        <strain evidence="2 3">TWF696</strain>
    </source>
</reference>
<feature type="region of interest" description="Disordered" evidence="1">
    <location>
        <begin position="13"/>
        <end position="47"/>
    </location>
</feature>
<gene>
    <name evidence="2" type="ORF">TWF696_005920</name>
</gene>
<dbReference type="Proteomes" id="UP001375240">
    <property type="component" value="Unassembled WGS sequence"/>
</dbReference>
<evidence type="ECO:0000313" key="3">
    <source>
        <dbReference type="Proteomes" id="UP001375240"/>
    </source>
</evidence>
<comment type="caution">
    <text evidence="2">The sequence shown here is derived from an EMBL/GenBank/DDBJ whole genome shotgun (WGS) entry which is preliminary data.</text>
</comment>
<proteinExistence type="predicted"/>
<name>A0AAV9UXY3_9PEZI</name>